<evidence type="ECO:0000256" key="4">
    <source>
        <dbReference type="ARBA" id="ARBA00022801"/>
    </source>
</evidence>
<dbReference type="GO" id="GO:0000166">
    <property type="term" value="F:nucleotide binding"/>
    <property type="evidence" value="ECO:0007669"/>
    <property type="project" value="UniProtKB-KW"/>
</dbReference>
<gene>
    <name evidence="8" type="ORF">DN745_02065</name>
</gene>
<accession>A0A2Z4FHF6</accession>
<dbReference type="GO" id="GO:0046872">
    <property type="term" value="F:metal ion binding"/>
    <property type="evidence" value="ECO:0007669"/>
    <property type="project" value="UniProtKB-KW"/>
</dbReference>
<keyword evidence="6 7" id="KW-0546">Nucleotide metabolism</keyword>
<evidence type="ECO:0000256" key="2">
    <source>
        <dbReference type="ARBA" id="ARBA00022723"/>
    </source>
</evidence>
<comment type="caution">
    <text evidence="7">Lacks conserved residue(s) required for the propagation of feature annotation.</text>
</comment>
<evidence type="ECO:0000313" key="8">
    <source>
        <dbReference type="EMBL" id="AWV88185.1"/>
    </source>
</evidence>
<feature type="binding site" evidence="7">
    <location>
        <begin position="195"/>
        <end position="198"/>
    </location>
    <ligand>
        <name>substrate</name>
    </ligand>
</feature>
<feature type="binding site" evidence="7">
    <location>
        <begin position="223"/>
        <end position="224"/>
    </location>
    <ligand>
        <name>substrate</name>
    </ligand>
</feature>
<keyword evidence="5 7" id="KW-0460">Magnesium</keyword>
<dbReference type="GO" id="GO:0035870">
    <property type="term" value="F:dITP diphosphatase activity"/>
    <property type="evidence" value="ECO:0007669"/>
    <property type="project" value="UniProtKB-UniRule"/>
</dbReference>
<evidence type="ECO:0000313" key="9">
    <source>
        <dbReference type="Proteomes" id="UP000249799"/>
    </source>
</evidence>
<dbReference type="AlphaFoldDB" id="A0A2Z4FHF6"/>
<keyword evidence="2 7" id="KW-0479">Metal-binding</keyword>
<proteinExistence type="inferred from homology"/>
<feature type="active site" description="Proton acceptor" evidence="7">
    <location>
        <position position="78"/>
    </location>
</feature>
<dbReference type="Pfam" id="PF01725">
    <property type="entry name" value="Ham1p_like"/>
    <property type="match status" value="1"/>
</dbReference>
<evidence type="ECO:0000256" key="7">
    <source>
        <dbReference type="HAMAP-Rule" id="MF_01405"/>
    </source>
</evidence>
<reference evidence="8 9" key="1">
    <citation type="submission" date="2018-06" db="EMBL/GenBank/DDBJ databases">
        <title>Lujinxingia sediminis gen. nov. sp. nov., a new facultative anaerobic member of the class Deltaproteobacteria, and proposal of Lujinxingaceae fam. nov.</title>
        <authorList>
            <person name="Guo L.-Y."/>
            <person name="Li C.-M."/>
            <person name="Wang S."/>
            <person name="Du Z.-J."/>
        </authorList>
    </citation>
    <scope>NUCLEOTIDE SEQUENCE [LARGE SCALE GENOMIC DNA]</scope>
    <source>
        <strain evidence="8 9">FA350</strain>
    </source>
</reference>
<feature type="binding site" evidence="7">
    <location>
        <position position="218"/>
    </location>
    <ligand>
        <name>substrate</name>
    </ligand>
</feature>
<dbReference type="CDD" id="cd00515">
    <property type="entry name" value="HAM1"/>
    <property type="match status" value="1"/>
</dbReference>
<dbReference type="GO" id="GO:0005829">
    <property type="term" value="C:cytosol"/>
    <property type="evidence" value="ECO:0007669"/>
    <property type="project" value="TreeGrafter"/>
</dbReference>
<comment type="function">
    <text evidence="7">Pyrophosphatase that catalyzes the hydrolysis of nucleoside triphosphates to their monophosphate derivatives, with a high preference for the non-canonical purine nucleotides XTP (xanthosine triphosphate), dITP (deoxyinosine triphosphate) and ITP. Seems to function as a house-cleaning enzyme that removes non-canonical purine nucleotides from the nucleotide pool, thus preventing their incorporation into DNA/RNA and avoiding chromosomal lesions.</text>
</comment>
<name>A0A2Z4FHF6_9DELT</name>
<sequence length="239" mass="25583">MKNTDTSLLVATRNANKTREFQGLLGDLLDPAWGVFDIASWGSAIPEVVEDAETFYENAIKKALEVSLSTGSVAMSDDSGLEVDALGGRPGVWSARYSGEGATDAKNNQKLVADLAGTPEAERGARFVCVAALAIPDTTVGRALLARAGRSFAEIGEAKPDRQGQLARVGTRIVVWFRGEVEGRIVDAPRGEHGFGYDPHFYLPELSKTMAELPAAEKNALSHRANALQKMSAFFQGKS</sequence>
<dbReference type="Proteomes" id="UP000249799">
    <property type="component" value="Chromosome"/>
</dbReference>
<protein>
    <recommendedName>
        <fullName evidence="7">dITP/XTP pyrophosphatase</fullName>
        <ecNumber evidence="7">3.6.1.66</ecNumber>
    </recommendedName>
    <alternativeName>
        <fullName evidence="7">Non-canonical purine NTP pyrophosphatase</fullName>
    </alternativeName>
    <alternativeName>
        <fullName evidence="7">Non-standard purine NTP pyrophosphatase</fullName>
    </alternativeName>
    <alternativeName>
        <fullName evidence="7">Nucleoside-triphosphate diphosphatase</fullName>
    </alternativeName>
    <alternativeName>
        <fullName evidence="7">Nucleoside-triphosphate pyrophosphatase</fullName>
        <shortName evidence="7">NTPase</shortName>
    </alternativeName>
</protein>
<evidence type="ECO:0000256" key="3">
    <source>
        <dbReference type="ARBA" id="ARBA00022741"/>
    </source>
</evidence>
<dbReference type="EMBL" id="CP030032">
    <property type="protein sequence ID" value="AWV88185.1"/>
    <property type="molecule type" value="Genomic_DNA"/>
</dbReference>
<comment type="catalytic activity">
    <reaction evidence="7">
        <text>dITP + H2O = dIMP + diphosphate + H(+)</text>
        <dbReference type="Rhea" id="RHEA:28342"/>
        <dbReference type="ChEBI" id="CHEBI:15377"/>
        <dbReference type="ChEBI" id="CHEBI:15378"/>
        <dbReference type="ChEBI" id="CHEBI:33019"/>
        <dbReference type="ChEBI" id="CHEBI:61194"/>
        <dbReference type="ChEBI" id="CHEBI:61382"/>
        <dbReference type="EC" id="3.6.1.66"/>
    </reaction>
</comment>
<dbReference type="InterPro" id="IPR029001">
    <property type="entry name" value="ITPase-like_fam"/>
</dbReference>
<evidence type="ECO:0000256" key="5">
    <source>
        <dbReference type="ARBA" id="ARBA00022842"/>
    </source>
</evidence>
<keyword evidence="3 7" id="KW-0547">Nucleotide-binding</keyword>
<dbReference type="InterPro" id="IPR020922">
    <property type="entry name" value="dITP/XTP_pyrophosphatase"/>
</dbReference>
<dbReference type="SUPFAM" id="SSF52972">
    <property type="entry name" value="ITPase-like"/>
    <property type="match status" value="1"/>
</dbReference>
<feature type="binding site" evidence="7">
    <location>
        <position position="78"/>
    </location>
    <ligand>
        <name>Mg(2+)</name>
        <dbReference type="ChEBI" id="CHEBI:18420"/>
    </ligand>
</feature>
<dbReference type="InterPro" id="IPR002637">
    <property type="entry name" value="RdgB/HAM1"/>
</dbReference>
<evidence type="ECO:0000256" key="6">
    <source>
        <dbReference type="ARBA" id="ARBA00023080"/>
    </source>
</evidence>
<dbReference type="EC" id="3.6.1.66" evidence="7"/>
<dbReference type="Gene3D" id="3.90.950.10">
    <property type="match status" value="1"/>
</dbReference>
<dbReference type="PANTHER" id="PTHR11067">
    <property type="entry name" value="INOSINE TRIPHOSPHATE PYROPHOSPHATASE/HAM1 PROTEIN"/>
    <property type="match status" value="1"/>
</dbReference>
<dbReference type="HAMAP" id="MF_01405">
    <property type="entry name" value="Non_canon_purine_NTPase"/>
    <property type="match status" value="1"/>
</dbReference>
<feature type="binding site" evidence="7">
    <location>
        <begin position="12"/>
        <end position="17"/>
    </location>
    <ligand>
        <name>substrate</name>
    </ligand>
</feature>
<comment type="catalytic activity">
    <reaction evidence="7">
        <text>ITP + H2O = IMP + diphosphate + H(+)</text>
        <dbReference type="Rhea" id="RHEA:29399"/>
        <dbReference type="ChEBI" id="CHEBI:15377"/>
        <dbReference type="ChEBI" id="CHEBI:15378"/>
        <dbReference type="ChEBI" id="CHEBI:33019"/>
        <dbReference type="ChEBI" id="CHEBI:58053"/>
        <dbReference type="ChEBI" id="CHEBI:61402"/>
        <dbReference type="EC" id="3.6.1.66"/>
    </reaction>
</comment>
<dbReference type="GO" id="GO:0009146">
    <property type="term" value="P:purine nucleoside triphosphate catabolic process"/>
    <property type="evidence" value="ECO:0007669"/>
    <property type="project" value="UniProtKB-UniRule"/>
</dbReference>
<evidence type="ECO:0000256" key="1">
    <source>
        <dbReference type="ARBA" id="ARBA00008023"/>
    </source>
</evidence>
<dbReference type="GO" id="GO:0009117">
    <property type="term" value="P:nucleotide metabolic process"/>
    <property type="evidence" value="ECO:0007669"/>
    <property type="project" value="UniProtKB-KW"/>
</dbReference>
<dbReference type="GO" id="GO:0017111">
    <property type="term" value="F:ribonucleoside triphosphate phosphatase activity"/>
    <property type="evidence" value="ECO:0007669"/>
    <property type="project" value="InterPro"/>
</dbReference>
<dbReference type="PANTHER" id="PTHR11067:SF9">
    <property type="entry name" value="INOSINE TRIPHOSPHATE PYROPHOSPHATASE"/>
    <property type="match status" value="1"/>
</dbReference>
<dbReference type="GO" id="GO:0036220">
    <property type="term" value="F:ITP diphosphatase activity"/>
    <property type="evidence" value="ECO:0007669"/>
    <property type="project" value="UniProtKB-UniRule"/>
</dbReference>
<comment type="subunit">
    <text evidence="7">Homodimer.</text>
</comment>
<comment type="cofactor">
    <cofactor evidence="7">
        <name>Mg(2+)</name>
        <dbReference type="ChEBI" id="CHEBI:18420"/>
    </cofactor>
    <text evidence="7">Binds 1 Mg(2+) ion per subunit.</text>
</comment>
<comment type="similarity">
    <text evidence="1 7">Belongs to the HAM1 NTPase family.</text>
</comment>
<comment type="catalytic activity">
    <reaction evidence="7">
        <text>XTP + H2O = XMP + diphosphate + H(+)</text>
        <dbReference type="Rhea" id="RHEA:28610"/>
        <dbReference type="ChEBI" id="CHEBI:15377"/>
        <dbReference type="ChEBI" id="CHEBI:15378"/>
        <dbReference type="ChEBI" id="CHEBI:33019"/>
        <dbReference type="ChEBI" id="CHEBI:57464"/>
        <dbReference type="ChEBI" id="CHEBI:61314"/>
        <dbReference type="EC" id="3.6.1.66"/>
    </reaction>
</comment>
<feature type="binding site" evidence="7">
    <location>
        <position position="79"/>
    </location>
    <ligand>
        <name>substrate</name>
    </ligand>
</feature>
<keyword evidence="9" id="KW-1185">Reference proteome</keyword>
<dbReference type="OrthoDB" id="9807456at2"/>
<keyword evidence="4 7" id="KW-0378">Hydrolase</keyword>
<dbReference type="KEGG" id="bsed:DN745_02065"/>
<dbReference type="RefSeq" id="WP_111331709.1">
    <property type="nucleotide sequence ID" value="NZ_CP030032.1"/>
</dbReference>
<dbReference type="GO" id="GO:0036222">
    <property type="term" value="F:XTP diphosphatase activity"/>
    <property type="evidence" value="ECO:0007669"/>
    <property type="project" value="UniProtKB-UniRule"/>
</dbReference>
<organism evidence="8 9">
    <name type="scientific">Bradymonas sediminis</name>
    <dbReference type="NCBI Taxonomy" id="1548548"/>
    <lineage>
        <taxon>Bacteria</taxon>
        <taxon>Deltaproteobacteria</taxon>
        <taxon>Bradymonadales</taxon>
        <taxon>Bradymonadaceae</taxon>
        <taxon>Bradymonas</taxon>
    </lineage>
</organism>